<dbReference type="AlphaFoldDB" id="A0ABD2HW18"/>
<keyword evidence="1" id="KW-0175">Coiled coil</keyword>
<name>A0ABD2HW18_9BILA</name>
<keyword evidence="3" id="KW-1185">Reference proteome</keyword>
<evidence type="ECO:0000313" key="3">
    <source>
        <dbReference type="Proteomes" id="UP001620626"/>
    </source>
</evidence>
<evidence type="ECO:0000256" key="1">
    <source>
        <dbReference type="SAM" id="Coils"/>
    </source>
</evidence>
<reference evidence="2 3" key="1">
    <citation type="submission" date="2024-10" db="EMBL/GenBank/DDBJ databases">
        <authorList>
            <person name="Kim D."/>
        </authorList>
    </citation>
    <scope>NUCLEOTIDE SEQUENCE [LARGE SCALE GENOMIC DNA]</scope>
    <source>
        <strain evidence="2">BH-2024</strain>
    </source>
</reference>
<protein>
    <submittedName>
        <fullName evidence="2">Uncharacterized protein</fullName>
    </submittedName>
</protein>
<proteinExistence type="predicted"/>
<accession>A0ABD2HW18</accession>
<evidence type="ECO:0000313" key="2">
    <source>
        <dbReference type="EMBL" id="KAL3067988.1"/>
    </source>
</evidence>
<dbReference type="Proteomes" id="UP001620626">
    <property type="component" value="Unassembled WGS sequence"/>
</dbReference>
<sequence length="142" mass="16722">MDGPVSPPYFLRSRTRKEGPAVLELIEKLQQANDKVDQQIAEEHQLRNEVLQMAPRAMKKYLDTRFERLKNAKLEFPQMADSERKSEAELAKAKEELHQLKLQAAKEAEEQKRELEEAQRMEKELKERVNRKLAKLRALEEI</sequence>
<feature type="coiled-coil region" evidence="1">
    <location>
        <begin position="22"/>
        <end position="49"/>
    </location>
</feature>
<organism evidence="2 3">
    <name type="scientific">Heterodera trifolii</name>
    <dbReference type="NCBI Taxonomy" id="157864"/>
    <lineage>
        <taxon>Eukaryota</taxon>
        <taxon>Metazoa</taxon>
        <taxon>Ecdysozoa</taxon>
        <taxon>Nematoda</taxon>
        <taxon>Chromadorea</taxon>
        <taxon>Rhabditida</taxon>
        <taxon>Tylenchina</taxon>
        <taxon>Tylenchomorpha</taxon>
        <taxon>Tylenchoidea</taxon>
        <taxon>Heteroderidae</taxon>
        <taxon>Heteroderinae</taxon>
        <taxon>Heterodera</taxon>
    </lineage>
</organism>
<comment type="caution">
    <text evidence="2">The sequence shown here is derived from an EMBL/GenBank/DDBJ whole genome shotgun (WGS) entry which is preliminary data.</text>
</comment>
<gene>
    <name evidence="2" type="ORF">niasHT_037978</name>
</gene>
<dbReference type="EMBL" id="JBICBT010001409">
    <property type="protein sequence ID" value="KAL3067988.1"/>
    <property type="molecule type" value="Genomic_DNA"/>
</dbReference>
<feature type="coiled-coil region" evidence="1">
    <location>
        <begin position="83"/>
        <end position="142"/>
    </location>
</feature>